<dbReference type="Proteomes" id="UP000580718">
    <property type="component" value="Unassembled WGS sequence"/>
</dbReference>
<proteinExistence type="predicted"/>
<gene>
    <name evidence="1" type="ORF">FHX36_003768</name>
</gene>
<sequence length="658" mass="64425">MTVTLSPPQPLPPPPGSVAALAAVLDQLATAGFAAGLTTHLLEPAAVLPGWQGADAAVAAAEVGAALAVAADLHDALTAAHLRLADHHELWLAVAARVGVLADEQRARFADAGARLAVLVGPAVDLGAPGESPEARRLVEAVAEQDAAAAGEHRALLQALTDDAAAAAAVLVAATRPLGGTGRPGDAVAVTARLAVQLPGWGAGALAALGRRAADELTGPDATGDLAAAVARWHEWASVPGFADALVERLGADGLGWLLTVLGGLAGTGEEQQLAGLLAGALSGAGARTGEVLAAFRLDPGAPGDGADGTAVAMGLVLAAPAAGPSLAVAWGRQLLDREAAQAARAGAGSTGGALLGDPVEAALAALARSGDRAGAAQLLADPGAWTTLLARPWPGGTGALAAVVQLAAAAPEAGRVARSALLALGQGLAPGSPARVLDDQGALARLRPAVTGLVAGQPGVVLPVLDAAVTGAPLDAGGDAALRGLGYLVTDEDAATELTAAVRGALQTGAAGGFAGEVAGAHVAVLEYGQRLRYALEWSQAQSWAVDLQMPWQLAVSAPLSAVPGVAGELAGAVEGVAADLLGTNGEVEIGPDTGIVRTGVDAAGFAAGALGPAAAPAARAGFDRAGALLGGLTAPQPSLLDRMTDLELPDPFRRRR</sequence>
<reference evidence="1 2" key="1">
    <citation type="submission" date="2020-08" db="EMBL/GenBank/DDBJ databases">
        <title>Sequencing the genomes of 1000 actinobacteria strains.</title>
        <authorList>
            <person name="Klenk H.-P."/>
        </authorList>
    </citation>
    <scope>NUCLEOTIDE SEQUENCE [LARGE SCALE GENOMIC DNA]</scope>
    <source>
        <strain evidence="1 2">DSM 16678</strain>
    </source>
</reference>
<evidence type="ECO:0000313" key="2">
    <source>
        <dbReference type="Proteomes" id="UP000580718"/>
    </source>
</evidence>
<name>A0A839YE38_9ACTN</name>
<organism evidence="1 2">
    <name type="scientific">Modestobacter versicolor</name>
    <dbReference type="NCBI Taxonomy" id="429133"/>
    <lineage>
        <taxon>Bacteria</taxon>
        <taxon>Bacillati</taxon>
        <taxon>Actinomycetota</taxon>
        <taxon>Actinomycetes</taxon>
        <taxon>Geodermatophilales</taxon>
        <taxon>Geodermatophilaceae</taxon>
        <taxon>Modestobacter</taxon>
    </lineage>
</organism>
<dbReference type="AlphaFoldDB" id="A0A839YE38"/>
<dbReference type="EMBL" id="JACIBU010000001">
    <property type="protein sequence ID" value="MBB3678033.1"/>
    <property type="molecule type" value="Genomic_DNA"/>
</dbReference>
<comment type="caution">
    <text evidence="1">The sequence shown here is derived from an EMBL/GenBank/DDBJ whole genome shotgun (WGS) entry which is preliminary data.</text>
</comment>
<accession>A0A839YE38</accession>
<dbReference type="RefSeq" id="WP_183514013.1">
    <property type="nucleotide sequence ID" value="NZ_JACIBU010000001.1"/>
</dbReference>
<evidence type="ECO:0000313" key="1">
    <source>
        <dbReference type="EMBL" id="MBB3678033.1"/>
    </source>
</evidence>
<protein>
    <submittedName>
        <fullName evidence="1">Uncharacterized protein</fullName>
    </submittedName>
</protein>